<gene>
    <name evidence="2" type="ORF">VTK73DRAFT_7364</name>
</gene>
<comment type="caution">
    <text evidence="2">The sequence shown here is derived from an EMBL/GenBank/DDBJ whole genome shotgun (WGS) entry which is preliminary data.</text>
</comment>
<name>A0ABR3WF70_9PEZI</name>
<dbReference type="Proteomes" id="UP001586593">
    <property type="component" value="Unassembled WGS sequence"/>
</dbReference>
<dbReference type="Pfam" id="PF26061">
    <property type="entry name" value="DUF8021"/>
    <property type="match status" value="1"/>
</dbReference>
<accession>A0ABR3WF70</accession>
<sequence>MHLRRAATLASALGTQRLSPLHGRTAAVEPLCQRDALLKTVDQYLQGLNMGLAGPLENIADDFVYRENNKTMDITTGVFFKQLPIDFNRTIVDEPACATFTESIHVSDPRRAPYVIGGQIRHHPADMSVYLIDVVASTTGDWLFNASAALGYAQQETDWQPLTAEEQAAPGQSRAALRAAADAYLDMWSNASAVAAVPWGTPCERLEGGAYTGNGSATDSCTLGVPTDNTQPPNSHRRYVIDVDMGSVDVFSVFEHLGNAPDSHLFRIQGGKLRHVHTITVLSNHTNVADRI</sequence>
<organism evidence="2 3">
    <name type="scientific">Phialemonium thermophilum</name>
    <dbReference type="NCBI Taxonomy" id="223376"/>
    <lineage>
        <taxon>Eukaryota</taxon>
        <taxon>Fungi</taxon>
        <taxon>Dikarya</taxon>
        <taxon>Ascomycota</taxon>
        <taxon>Pezizomycotina</taxon>
        <taxon>Sordariomycetes</taxon>
        <taxon>Sordariomycetidae</taxon>
        <taxon>Cephalothecales</taxon>
        <taxon>Cephalothecaceae</taxon>
        <taxon>Phialemonium</taxon>
    </lineage>
</organism>
<evidence type="ECO:0000313" key="3">
    <source>
        <dbReference type="Proteomes" id="UP001586593"/>
    </source>
</evidence>
<reference evidence="2 3" key="1">
    <citation type="journal article" date="2024" name="Commun. Biol.">
        <title>Comparative genomic analysis of thermophilic fungi reveals convergent evolutionary adaptations and gene losses.</title>
        <authorList>
            <person name="Steindorff A.S."/>
            <person name="Aguilar-Pontes M.V."/>
            <person name="Robinson A.J."/>
            <person name="Andreopoulos B."/>
            <person name="LaButti K."/>
            <person name="Kuo A."/>
            <person name="Mondo S."/>
            <person name="Riley R."/>
            <person name="Otillar R."/>
            <person name="Haridas S."/>
            <person name="Lipzen A."/>
            <person name="Grimwood J."/>
            <person name="Schmutz J."/>
            <person name="Clum A."/>
            <person name="Reid I.D."/>
            <person name="Moisan M.C."/>
            <person name="Butler G."/>
            <person name="Nguyen T.T.M."/>
            <person name="Dewar K."/>
            <person name="Conant G."/>
            <person name="Drula E."/>
            <person name="Henrissat B."/>
            <person name="Hansel C."/>
            <person name="Singer S."/>
            <person name="Hutchinson M.I."/>
            <person name="de Vries R.P."/>
            <person name="Natvig D.O."/>
            <person name="Powell A.J."/>
            <person name="Tsang A."/>
            <person name="Grigoriev I.V."/>
        </authorList>
    </citation>
    <scope>NUCLEOTIDE SEQUENCE [LARGE SCALE GENOMIC DNA]</scope>
    <source>
        <strain evidence="2 3">ATCC 24622</strain>
    </source>
</reference>
<dbReference type="InterPro" id="IPR058334">
    <property type="entry name" value="DUF8021"/>
</dbReference>
<evidence type="ECO:0000259" key="1">
    <source>
        <dbReference type="Pfam" id="PF26061"/>
    </source>
</evidence>
<proteinExistence type="predicted"/>
<protein>
    <recommendedName>
        <fullName evidence="1">DUF8021 domain-containing protein</fullName>
    </recommendedName>
</protein>
<keyword evidence="3" id="KW-1185">Reference proteome</keyword>
<feature type="domain" description="DUF8021" evidence="1">
    <location>
        <begin position="172"/>
        <end position="280"/>
    </location>
</feature>
<dbReference type="EMBL" id="JAZHXJ010000465">
    <property type="protein sequence ID" value="KAL1860397.1"/>
    <property type="molecule type" value="Genomic_DNA"/>
</dbReference>
<evidence type="ECO:0000313" key="2">
    <source>
        <dbReference type="EMBL" id="KAL1860397.1"/>
    </source>
</evidence>